<evidence type="ECO:0000256" key="6">
    <source>
        <dbReference type="ARBA" id="ARBA00022833"/>
    </source>
</evidence>
<keyword evidence="5" id="KW-0378">Hydrolase</keyword>
<evidence type="ECO:0000256" key="7">
    <source>
        <dbReference type="ARBA" id="ARBA00023285"/>
    </source>
</evidence>
<dbReference type="PANTHER" id="PTHR43808">
    <property type="entry name" value="ACETYLORNITHINE DEACETYLASE"/>
    <property type="match status" value="1"/>
</dbReference>
<name>A0A1I4XGV1_PSUAM</name>
<proteinExistence type="inferred from homology"/>
<comment type="cofactor">
    <cofactor evidence="1">
        <name>Co(2+)</name>
        <dbReference type="ChEBI" id="CHEBI:48828"/>
    </cofactor>
</comment>
<organism evidence="9 10">
    <name type="scientific">Pseudonocardia ammonioxydans</name>
    <dbReference type="NCBI Taxonomy" id="260086"/>
    <lineage>
        <taxon>Bacteria</taxon>
        <taxon>Bacillati</taxon>
        <taxon>Actinomycetota</taxon>
        <taxon>Actinomycetes</taxon>
        <taxon>Pseudonocardiales</taxon>
        <taxon>Pseudonocardiaceae</taxon>
        <taxon>Pseudonocardia</taxon>
    </lineage>
</organism>
<dbReference type="NCBIfam" id="NF005306">
    <property type="entry name" value="PRK06837.1"/>
    <property type="match status" value="1"/>
</dbReference>
<dbReference type="InterPro" id="IPR050072">
    <property type="entry name" value="Peptidase_M20A"/>
</dbReference>
<sequence length="426" mass="45667">MLDPETAARITAAVDERFEAQLAWTAELVGLPSLRAGEADAQDLVERTLSEAGLDIDRWVIDSPELRAHVGYGPTTVDPAGLENVVGTYTPPVERGRSLILNGHVDVVPTGPPAYWSRSPWDACVVDGWMYGRGSADMKAGIGANVFALGALTAAGLRPTGRIHVQSVVEEECTGNGSLAALLRGYTADACVIPEPEDDKLVRANVGVLWFDVTVRGVPAHLREMGSGQNAIDAAYSVMNDLRVLEAEWNARKDEHPYFADTEHPINLNFGMISGGDWPSSVPAQCTFTVRAALYPGVAAADAWAEIQQVLARSAAKIDLPDAVVATPSGFFAEGYVLEEGTEAEAVLACSHERVFGRELESFTTPGYLDGRVFTLYGNMPCLVYGPVSEAIHGLDERVEIASVRRITTAIALFVAEWCGVEPIDG</sequence>
<dbReference type="InterPro" id="IPR011650">
    <property type="entry name" value="Peptidase_M20_dimer"/>
</dbReference>
<evidence type="ECO:0000256" key="4">
    <source>
        <dbReference type="ARBA" id="ARBA00022723"/>
    </source>
</evidence>
<dbReference type="InterPro" id="IPR010182">
    <property type="entry name" value="ArgE/DapE"/>
</dbReference>
<dbReference type="CDD" id="cd03895">
    <property type="entry name" value="M20_ArgE_DapE-like"/>
    <property type="match status" value="1"/>
</dbReference>
<dbReference type="InterPro" id="IPR002933">
    <property type="entry name" value="Peptidase_M20"/>
</dbReference>
<evidence type="ECO:0000256" key="5">
    <source>
        <dbReference type="ARBA" id="ARBA00022801"/>
    </source>
</evidence>
<evidence type="ECO:0000256" key="2">
    <source>
        <dbReference type="ARBA" id="ARBA00001947"/>
    </source>
</evidence>
<dbReference type="InterPro" id="IPR036264">
    <property type="entry name" value="Bact_exopeptidase_dim_dom"/>
</dbReference>
<evidence type="ECO:0000256" key="3">
    <source>
        <dbReference type="ARBA" id="ARBA00006247"/>
    </source>
</evidence>
<keyword evidence="6" id="KW-0862">Zinc</keyword>
<evidence type="ECO:0000259" key="8">
    <source>
        <dbReference type="Pfam" id="PF07687"/>
    </source>
</evidence>
<feature type="domain" description="Peptidase M20 dimerisation" evidence="8">
    <location>
        <begin position="204"/>
        <end position="316"/>
    </location>
</feature>
<dbReference type="GO" id="GO:0046872">
    <property type="term" value="F:metal ion binding"/>
    <property type="evidence" value="ECO:0007669"/>
    <property type="project" value="UniProtKB-KW"/>
</dbReference>
<dbReference type="PANTHER" id="PTHR43808:SF25">
    <property type="entry name" value="PEPTIDASE M20 DIMERISATION DOMAIN-CONTAINING PROTEIN"/>
    <property type="match status" value="1"/>
</dbReference>
<dbReference type="STRING" id="260086.SAMN05216207_101155"/>
<dbReference type="Pfam" id="PF07687">
    <property type="entry name" value="M20_dimer"/>
    <property type="match status" value="1"/>
</dbReference>
<protein>
    <submittedName>
        <fullName evidence="9">Acetylornithine deacetylase</fullName>
    </submittedName>
</protein>
<comment type="cofactor">
    <cofactor evidence="2">
        <name>Zn(2+)</name>
        <dbReference type="ChEBI" id="CHEBI:29105"/>
    </cofactor>
</comment>
<comment type="similarity">
    <text evidence="3">Belongs to the peptidase M20A family.</text>
</comment>
<dbReference type="SUPFAM" id="SSF53187">
    <property type="entry name" value="Zn-dependent exopeptidases"/>
    <property type="match status" value="1"/>
</dbReference>
<dbReference type="AlphaFoldDB" id="A0A1I4XGV1"/>
<dbReference type="EMBL" id="FOUY01000011">
    <property type="protein sequence ID" value="SFN25114.1"/>
    <property type="molecule type" value="Genomic_DNA"/>
</dbReference>
<dbReference type="RefSeq" id="WP_093342004.1">
    <property type="nucleotide sequence ID" value="NZ_FOUY01000011.1"/>
</dbReference>
<dbReference type="Gene3D" id="3.40.630.10">
    <property type="entry name" value="Zn peptidases"/>
    <property type="match status" value="1"/>
</dbReference>
<accession>A0A1I4XGV1</accession>
<dbReference type="Pfam" id="PF01546">
    <property type="entry name" value="Peptidase_M20"/>
    <property type="match status" value="1"/>
</dbReference>
<dbReference type="Gene3D" id="3.30.70.360">
    <property type="match status" value="1"/>
</dbReference>
<dbReference type="SUPFAM" id="SSF55031">
    <property type="entry name" value="Bacterial exopeptidase dimerisation domain"/>
    <property type="match status" value="1"/>
</dbReference>
<evidence type="ECO:0000313" key="9">
    <source>
        <dbReference type="EMBL" id="SFN25114.1"/>
    </source>
</evidence>
<gene>
    <name evidence="9" type="ORF">SAMN05216207_101155</name>
</gene>
<keyword evidence="10" id="KW-1185">Reference proteome</keyword>
<dbReference type="NCBIfam" id="TIGR01910">
    <property type="entry name" value="DapE-ArgE"/>
    <property type="match status" value="1"/>
</dbReference>
<evidence type="ECO:0000256" key="1">
    <source>
        <dbReference type="ARBA" id="ARBA00001941"/>
    </source>
</evidence>
<reference evidence="9 10" key="1">
    <citation type="submission" date="2016-10" db="EMBL/GenBank/DDBJ databases">
        <authorList>
            <person name="de Groot N.N."/>
        </authorList>
    </citation>
    <scope>NUCLEOTIDE SEQUENCE [LARGE SCALE GENOMIC DNA]</scope>
    <source>
        <strain evidence="9 10">CGMCC 4.1877</strain>
    </source>
</reference>
<keyword evidence="4" id="KW-0479">Metal-binding</keyword>
<dbReference type="OrthoDB" id="7055905at2"/>
<dbReference type="Proteomes" id="UP000199614">
    <property type="component" value="Unassembled WGS sequence"/>
</dbReference>
<keyword evidence="7" id="KW-0170">Cobalt</keyword>
<evidence type="ECO:0000313" key="10">
    <source>
        <dbReference type="Proteomes" id="UP000199614"/>
    </source>
</evidence>
<dbReference type="InterPro" id="IPR033687">
    <property type="entry name" value="YodQ-like"/>
</dbReference>
<dbReference type="GO" id="GO:0016787">
    <property type="term" value="F:hydrolase activity"/>
    <property type="evidence" value="ECO:0007669"/>
    <property type="project" value="UniProtKB-KW"/>
</dbReference>